<accession>A0A8S9LP71</accession>
<name>A0A8S9LP71_BRACR</name>
<feature type="compositionally biased region" description="Basic residues" evidence="1">
    <location>
        <begin position="223"/>
        <end position="240"/>
    </location>
</feature>
<comment type="caution">
    <text evidence="2">The sequence shown here is derived from an EMBL/GenBank/DDBJ whole genome shotgun (WGS) entry which is preliminary data.</text>
</comment>
<proteinExistence type="predicted"/>
<gene>
    <name evidence="2" type="ORF">F2Q68_00044097</name>
</gene>
<protein>
    <submittedName>
        <fullName evidence="2">Uncharacterized protein</fullName>
    </submittedName>
</protein>
<reference evidence="2" key="1">
    <citation type="submission" date="2019-12" db="EMBL/GenBank/DDBJ databases">
        <title>Genome sequencing and annotation of Brassica cretica.</title>
        <authorList>
            <person name="Studholme D.J."/>
            <person name="Sarris P.F."/>
        </authorList>
    </citation>
    <scope>NUCLEOTIDE SEQUENCE</scope>
    <source>
        <strain evidence="2">PFS-001/15</strain>
        <tissue evidence="2">Leaf</tissue>
    </source>
</reference>
<feature type="region of interest" description="Disordered" evidence="1">
    <location>
        <begin position="170"/>
        <end position="275"/>
    </location>
</feature>
<feature type="compositionally biased region" description="Polar residues" evidence="1">
    <location>
        <begin position="47"/>
        <end position="75"/>
    </location>
</feature>
<evidence type="ECO:0000313" key="3">
    <source>
        <dbReference type="Proteomes" id="UP000712281"/>
    </source>
</evidence>
<feature type="compositionally biased region" description="Basic and acidic residues" evidence="1">
    <location>
        <begin position="184"/>
        <end position="195"/>
    </location>
</feature>
<feature type="compositionally biased region" description="Low complexity" evidence="1">
    <location>
        <begin position="32"/>
        <end position="45"/>
    </location>
</feature>
<feature type="compositionally biased region" description="Basic and acidic residues" evidence="1">
    <location>
        <begin position="118"/>
        <end position="130"/>
    </location>
</feature>
<feature type="region of interest" description="Disordered" evidence="1">
    <location>
        <begin position="1"/>
        <end position="130"/>
    </location>
</feature>
<dbReference type="Proteomes" id="UP000712281">
    <property type="component" value="Unassembled WGS sequence"/>
</dbReference>
<feature type="compositionally biased region" description="Polar residues" evidence="1">
    <location>
        <begin position="1"/>
        <end position="19"/>
    </location>
</feature>
<dbReference type="AlphaFoldDB" id="A0A8S9LP71"/>
<dbReference type="EMBL" id="QGKW02000276">
    <property type="protein sequence ID" value="KAF2607759.1"/>
    <property type="molecule type" value="Genomic_DNA"/>
</dbReference>
<organism evidence="2 3">
    <name type="scientific">Brassica cretica</name>
    <name type="common">Mustard</name>
    <dbReference type="NCBI Taxonomy" id="69181"/>
    <lineage>
        <taxon>Eukaryota</taxon>
        <taxon>Viridiplantae</taxon>
        <taxon>Streptophyta</taxon>
        <taxon>Embryophyta</taxon>
        <taxon>Tracheophyta</taxon>
        <taxon>Spermatophyta</taxon>
        <taxon>Magnoliopsida</taxon>
        <taxon>eudicotyledons</taxon>
        <taxon>Gunneridae</taxon>
        <taxon>Pentapetalae</taxon>
        <taxon>rosids</taxon>
        <taxon>malvids</taxon>
        <taxon>Brassicales</taxon>
        <taxon>Brassicaceae</taxon>
        <taxon>Brassiceae</taxon>
        <taxon>Brassica</taxon>
    </lineage>
</organism>
<evidence type="ECO:0000256" key="1">
    <source>
        <dbReference type="SAM" id="MobiDB-lite"/>
    </source>
</evidence>
<sequence>MPSSTRSNKETQLIFSSDPASLERSIRKGRRSSSIYNNNSSSLDSCQPPSTQTSVLSTDTRSSPSTEDTLFSSTDIFHPTSIDTPEGHPRNAAGQRIDAQRAAISETDATGAAQPVDEATRPRMLDDYNRPDHFYTNRSAIRPLLGSKTVISKSMAKIIILANSSQKTSRKKYRKNTNTYGRGFPERSVRKETGQDPRTGPFSLVRLSTTVTSPMGEDDHHQGHLTHGRGRPAPRSRRPWARTTSTTVTSPMGEDDQHNGHLAHGRGRPAPRYSGPWARTIRARFISPTGEDDPSPVHLALGRGQSNPGQSDLFQLSCPPYSCEIRLLDHIPLISSRSELLSKFYD</sequence>
<evidence type="ECO:0000313" key="2">
    <source>
        <dbReference type="EMBL" id="KAF2607759.1"/>
    </source>
</evidence>